<dbReference type="Gene3D" id="2.60.40.10">
    <property type="entry name" value="Immunoglobulins"/>
    <property type="match status" value="1"/>
</dbReference>
<dbReference type="SMART" id="SM00606">
    <property type="entry name" value="CBD_IV"/>
    <property type="match status" value="1"/>
</dbReference>
<reference evidence="6" key="3">
    <citation type="submission" date="2022-12" db="EMBL/GenBank/DDBJ databases">
        <title>Development of a Multilocus Sequence Typing Scheme for Bacteroides fragilis Based on Whole Genome Sequencing Data and Clinical Application.</title>
        <authorList>
            <person name="Nielsen F.D."/>
            <person name="Justesen U.S."/>
        </authorList>
    </citation>
    <scope>NUCLEOTIDE SEQUENCE</scope>
    <source>
        <strain evidence="6">BF_BC_ODE_DK_2015_2</strain>
    </source>
</reference>
<dbReference type="EMBL" id="JAPUAC010000008">
    <property type="protein sequence ID" value="MCZ2654961.1"/>
    <property type="molecule type" value="Genomic_DNA"/>
</dbReference>
<dbReference type="GO" id="GO:0045493">
    <property type="term" value="P:xylan catabolic process"/>
    <property type="evidence" value="ECO:0007669"/>
    <property type="project" value="InterPro"/>
</dbReference>
<dbReference type="InterPro" id="IPR005084">
    <property type="entry name" value="CBM6"/>
</dbReference>
<protein>
    <submittedName>
        <fullName evidence="6">Carbohydrate-binding protein</fullName>
    </submittedName>
    <submittedName>
        <fullName evidence="5">Sugar-binding protein</fullName>
    </submittedName>
</protein>
<dbReference type="Gene3D" id="2.60.120.260">
    <property type="entry name" value="Galactose-binding domain-like"/>
    <property type="match status" value="1"/>
</dbReference>
<gene>
    <name evidence="5" type="ORF">EE52_0208540</name>
    <name evidence="6" type="ORF">O1422_12390</name>
</gene>
<dbReference type="InterPro" id="IPR006584">
    <property type="entry name" value="Cellulose-bd_IV"/>
</dbReference>
<dbReference type="SUPFAM" id="SSF55545">
    <property type="entry name" value="beta-N-acetylhexosaminidase-like domain"/>
    <property type="match status" value="1"/>
</dbReference>
<evidence type="ECO:0000313" key="5">
    <source>
        <dbReference type="EMBL" id="KFX75103.1"/>
    </source>
</evidence>
<dbReference type="InterPro" id="IPR013783">
    <property type="entry name" value="Ig-like_fold"/>
</dbReference>
<keyword evidence="2" id="KW-0378">Hydrolase</keyword>
<keyword evidence="1 3" id="KW-0732">Signal</keyword>
<evidence type="ECO:0000259" key="4">
    <source>
        <dbReference type="PROSITE" id="PS51175"/>
    </source>
</evidence>
<name>A0A0I9SAF9_BACFG</name>
<dbReference type="CDD" id="cd04084">
    <property type="entry name" value="CBM6_xylanase-like"/>
    <property type="match status" value="1"/>
</dbReference>
<comment type="caution">
    <text evidence="5">The sequence shown here is derived from an EMBL/GenBank/DDBJ whole genome shotgun (WGS) entry which is preliminary data.</text>
</comment>
<proteinExistence type="predicted"/>
<evidence type="ECO:0000256" key="3">
    <source>
        <dbReference type="SAM" id="SignalP"/>
    </source>
</evidence>
<dbReference type="AlphaFoldDB" id="A0A0I9SAF9"/>
<feature type="chain" id="PRO_5044366440" evidence="3">
    <location>
        <begin position="24"/>
        <end position="1072"/>
    </location>
</feature>
<reference evidence="5" key="2">
    <citation type="submission" date="2014-07" db="EMBL/GenBank/DDBJ databases">
        <title>Genetics and epidemiology of antimicrobial resistance in B. fragilis group.</title>
        <authorList>
            <person name="Sydenham T.V."/>
            <person name="Hasman H."/>
            <person name="Kemp M."/>
            <person name="Justesen U.S."/>
        </authorList>
    </citation>
    <scope>NUCLEOTIDE SEQUENCE [LARGE SCALE GENOMIC DNA]</scope>
    <source>
        <strain evidence="5">DCMOUH0018B</strain>
    </source>
</reference>
<dbReference type="PATRIC" id="fig|817.53.peg.1766"/>
<dbReference type="InterPro" id="IPR029018">
    <property type="entry name" value="Hex-like_dom2"/>
</dbReference>
<dbReference type="Pfam" id="PF03648">
    <property type="entry name" value="Glyco_hydro_67N"/>
    <property type="match status" value="1"/>
</dbReference>
<dbReference type="EMBL" id="JMZZ02000105">
    <property type="protein sequence ID" value="KFX75103.1"/>
    <property type="molecule type" value="Genomic_DNA"/>
</dbReference>
<feature type="signal peptide" evidence="3">
    <location>
        <begin position="1"/>
        <end position="23"/>
    </location>
</feature>
<dbReference type="GO" id="GO:0046559">
    <property type="term" value="F:alpha-glucuronidase activity"/>
    <property type="evidence" value="ECO:0007669"/>
    <property type="project" value="InterPro"/>
</dbReference>
<evidence type="ECO:0000256" key="2">
    <source>
        <dbReference type="ARBA" id="ARBA00022801"/>
    </source>
</evidence>
<dbReference type="SUPFAM" id="SSF49785">
    <property type="entry name" value="Galactose-binding domain-like"/>
    <property type="match status" value="1"/>
</dbReference>
<reference evidence="5" key="1">
    <citation type="book" date="2014" name="THE 24TH EUROPEAN CONGRESS OF CLINICAL MICROBIOLOGY AND INFECTIOUS DISEASES" publisher="ECCMID 2014" city="Barcelona, Spain">
        <title>Identification of resistance genes in three multidrug-resistant Bacteroides fragilis isolates by whole genome sequencing.</title>
        <editorList>
            <person name="Unknown"/>
            <person name="A."/>
        </editorList>
        <authorList>
            <person name="Sydenham T.V."/>
            <person name="Hasman H."/>
            <person name="Wang M."/>
            <person name="Soki J."/>
            <person name="Nagy E."/>
            <person name="Justesen U.S."/>
        </authorList>
    </citation>
    <scope>NUCLEOTIDE SEQUENCE</scope>
    <source>
        <strain evidence="5">DCMOUH0018B</strain>
    </source>
</reference>
<organism evidence="5">
    <name type="scientific">Bacteroides fragilis</name>
    <dbReference type="NCBI Taxonomy" id="817"/>
    <lineage>
        <taxon>Bacteria</taxon>
        <taxon>Pseudomonadati</taxon>
        <taxon>Bacteroidota</taxon>
        <taxon>Bacteroidia</taxon>
        <taxon>Bacteroidales</taxon>
        <taxon>Bacteroidaceae</taxon>
        <taxon>Bacteroides</taxon>
    </lineage>
</organism>
<dbReference type="Pfam" id="PF03422">
    <property type="entry name" value="CBM_6"/>
    <property type="match status" value="1"/>
</dbReference>
<dbReference type="Gene3D" id="3.30.379.10">
    <property type="entry name" value="Chitobiase/beta-hexosaminidase domain 2-like"/>
    <property type="match status" value="1"/>
</dbReference>
<dbReference type="GO" id="GO:0030246">
    <property type="term" value="F:carbohydrate binding"/>
    <property type="evidence" value="ECO:0007669"/>
    <property type="project" value="InterPro"/>
</dbReference>
<feature type="domain" description="CBM6" evidence="4">
    <location>
        <begin position="561"/>
        <end position="686"/>
    </location>
</feature>
<dbReference type="Proteomes" id="UP001075704">
    <property type="component" value="Unassembled WGS sequence"/>
</dbReference>
<dbReference type="PROSITE" id="PS51175">
    <property type="entry name" value="CBM6"/>
    <property type="match status" value="1"/>
</dbReference>
<dbReference type="InterPro" id="IPR005154">
    <property type="entry name" value="Glyco_hydro_67_aGlcAse_N"/>
</dbReference>
<evidence type="ECO:0000313" key="6">
    <source>
        <dbReference type="EMBL" id="MCZ2654961.1"/>
    </source>
</evidence>
<accession>A0A0I9SAF9</accession>
<dbReference type="InterPro" id="IPR008979">
    <property type="entry name" value="Galactose-bd-like_sf"/>
</dbReference>
<dbReference type="RefSeq" id="WP_044300145.1">
    <property type="nucleotide sequence ID" value="NZ_CAEUHN010000018.1"/>
</dbReference>
<evidence type="ECO:0000256" key="1">
    <source>
        <dbReference type="ARBA" id="ARBA00022729"/>
    </source>
</evidence>
<sequence>MRRMAYHLLAVLILAMTASTIKAQILLVTSGTPVEEYAAAELQRYYYQLSGRLLSVGHGEVPDRKTEFVLTRLDHPLMTSWKDNGVLSLASVPGAQGYVIRTVKEKGRQLVVIAGADASGLLYGVYGLLEDHLGMRFYMNGDVYPDKKKSQTKLPFIWDERTPTMTVRGFLPWTNFPQSATIYSWDDWRYIIDQAARMRMNFIMIHNYNGFCGHNELFHNFEYKGHLSRGWMPTIKTGHGWCCPGWDVNEYLFGASGIYDDYDFGADYGLHNETLTNSQIKEKGATIFRKVIAYAHLRGVKIGLGLDIDVLLPEYQTEPDNREVIKAQVTEIACEYPELDYLLCFQSEGQKNEAFYARWRRVFDGFYEEMKRMSPSTRIAVSGWGLTPESVNSLPEDVICAPISYYSAAFEPGSVYGSREYWGCPWLERDFNSSEYYYPYNVDLSETIRAFGDASPNMNGFYALTWRLADAISPKMWYISKAPWYKREVLDSSEKVYRDFACASYGKNAADAITGIINQNEPFATDFGECQETPGFNQVVHTYPLMNLRSMAFIGKNGETVKIEATGYKEKKGTQNAPCDEGGECVGYIMADDWLEYPAVDFSNSPERMSVRVASASSGGVATVCLDRLEGPVIARFEVKNTEGWQSWRTLTVPVSGLKGIHTLYIRFQPFDVIARAEKLAEAQLKTIDSCMAVTPDALQRLRLSRLRARIQGAACHIALNAGFEAYRWDDLPGKMDEWARSFLYRIEDISSYGNIMSTQNRFVKQNYVAKINQLRKQQRVQAPSHITAKGTREGALVSWRNEEPAAKAFVVCRNGEEIDTLAAGVTCYRDIFHGVAVYSVYTVDVEGHKSPLGIPARCPAGNADREAPVIVINSPVTSVMKGAPLHIRFSVVEDRLPEVVSGTLHYRKPGDKVWKELPFERRVRAVFTLTLPASGITEEGIEYYISVSDSHNTSFYPASAPFRNHTVVVTGVQGNDKPIPPVVKQIDNNRMYWTCTENAEMYRIYRAKTPDFAVGAGTFVTFVAGNTCTFADNGFDFDGTPLKGTYYYRLTSVSRWDCESEASDIIQIDYQ</sequence>